<evidence type="ECO:0000256" key="1">
    <source>
        <dbReference type="ARBA" id="ARBA00022478"/>
    </source>
</evidence>
<name>A0A2Z2HNT9_9ARCH</name>
<keyword evidence="1 3" id="KW-0240">DNA-directed RNA polymerase</keyword>
<dbReference type="GO" id="GO:0000428">
    <property type="term" value="C:DNA-directed RNA polymerase complex"/>
    <property type="evidence" value="ECO:0007669"/>
    <property type="project" value="UniProtKB-KW"/>
</dbReference>
<keyword evidence="2 3" id="KW-0804">Transcription</keyword>
<organism evidence="5 6">
    <name type="scientific">Candidatus Nitrosomarinus catalinensis</name>
    <dbReference type="NCBI Taxonomy" id="1898749"/>
    <lineage>
        <taxon>Archaea</taxon>
        <taxon>Nitrososphaerota</taxon>
        <taxon>Nitrososphaeria</taxon>
        <taxon>Nitrosopumilales</taxon>
        <taxon>Nitrosopumilaceae</taxon>
        <taxon>Candidatus Nitrosomarinus</taxon>
    </lineage>
</organism>
<dbReference type="Pfam" id="PF13656">
    <property type="entry name" value="RNA_pol_L_2"/>
    <property type="match status" value="1"/>
</dbReference>
<dbReference type="Gene3D" id="3.30.1360.10">
    <property type="entry name" value="RNA polymerase, RBP11-like subunit"/>
    <property type="match status" value="1"/>
</dbReference>
<dbReference type="HAMAP" id="MF_00261">
    <property type="entry name" value="RNApol_arch_Rpo11"/>
    <property type="match status" value="1"/>
</dbReference>
<comment type="function">
    <text evidence="3">DNA-dependent RNA polymerase (RNAP) catalyzes the transcription of DNA into RNA using the four ribonucleoside triphosphates as substrates.</text>
</comment>
<dbReference type="InterPro" id="IPR009025">
    <property type="entry name" value="RBP11-like_dimer"/>
</dbReference>
<evidence type="ECO:0000313" key="5">
    <source>
        <dbReference type="EMBL" id="ARS65275.1"/>
    </source>
</evidence>
<dbReference type="GO" id="GO:0003899">
    <property type="term" value="F:DNA-directed RNA polymerase activity"/>
    <property type="evidence" value="ECO:0007669"/>
    <property type="project" value="UniProtKB-UniRule"/>
</dbReference>
<keyword evidence="3" id="KW-0808">Transferase</keyword>
<dbReference type="InterPro" id="IPR036603">
    <property type="entry name" value="RBP11-like"/>
</dbReference>
<dbReference type="EC" id="2.7.7.6" evidence="3"/>
<keyword evidence="6" id="KW-1185">Reference proteome</keyword>
<dbReference type="SUPFAM" id="SSF55257">
    <property type="entry name" value="RBP11-like subunits of RNA polymerase"/>
    <property type="match status" value="1"/>
</dbReference>
<dbReference type="GeneID" id="32902119"/>
<evidence type="ECO:0000256" key="3">
    <source>
        <dbReference type="HAMAP-Rule" id="MF_00261"/>
    </source>
</evidence>
<dbReference type="OrthoDB" id="6541at2157"/>
<comment type="catalytic activity">
    <reaction evidence="3">
        <text>RNA(n) + a ribonucleoside 5'-triphosphate = RNA(n+1) + diphosphate</text>
        <dbReference type="Rhea" id="RHEA:21248"/>
        <dbReference type="Rhea" id="RHEA-COMP:14527"/>
        <dbReference type="Rhea" id="RHEA-COMP:17342"/>
        <dbReference type="ChEBI" id="CHEBI:33019"/>
        <dbReference type="ChEBI" id="CHEBI:61557"/>
        <dbReference type="ChEBI" id="CHEBI:140395"/>
        <dbReference type="EC" id="2.7.7.6"/>
    </reaction>
</comment>
<dbReference type="GO" id="GO:0006351">
    <property type="term" value="P:DNA-templated transcription"/>
    <property type="evidence" value="ECO:0007669"/>
    <property type="project" value="UniProtKB-UniRule"/>
</dbReference>
<comment type="subcellular location">
    <subcellularLocation>
        <location evidence="3">Cytoplasm</location>
    </subcellularLocation>
</comment>
<reference evidence="5 6" key="1">
    <citation type="journal article" date="2017" name="Environ. Microbiol.">
        <title>Genome and epigenome of a novel marine Thaumarchaeota strain suggest viral infection, phosphorothioation DNA modification and multiple restriction systems.</title>
        <authorList>
            <person name="Ahlgren N.A."/>
            <person name="Chen Y."/>
            <person name="Needham D.M."/>
            <person name="Parada A.E."/>
            <person name="Sachdeva R."/>
            <person name="Trinh V."/>
            <person name="Chen T."/>
            <person name="Fuhrman J.A."/>
        </authorList>
    </citation>
    <scope>NUCLEOTIDE SEQUENCE [LARGE SCALE GENOMIC DNA]</scope>
    <source>
        <strain evidence="5 6">SPOT01</strain>
    </source>
</reference>
<dbReference type="KEGG" id="nct:NMSP_1677"/>
<keyword evidence="3" id="KW-0963">Cytoplasm</keyword>
<evidence type="ECO:0000313" key="6">
    <source>
        <dbReference type="Proteomes" id="UP000249949"/>
    </source>
</evidence>
<comment type="subunit">
    <text evidence="3">Part of the RNA polymerase complex.</text>
</comment>
<dbReference type="EMBL" id="CP021324">
    <property type="protein sequence ID" value="ARS65275.1"/>
    <property type="molecule type" value="Genomic_DNA"/>
</dbReference>
<dbReference type="GO" id="GO:0046983">
    <property type="term" value="F:protein dimerization activity"/>
    <property type="evidence" value="ECO:0007669"/>
    <property type="project" value="InterPro"/>
</dbReference>
<protein>
    <recommendedName>
        <fullName evidence="3">DNA-directed RNA polymerase subunit Rpo11</fullName>
        <ecNumber evidence="3">2.7.7.6</ecNumber>
    </recommendedName>
    <alternativeName>
        <fullName evidence="3">DNA-directed RNA polymerase subunit L</fullName>
    </alternativeName>
</protein>
<sequence>MNAEVISSEPKEISISVTETDIGVLYIIQHELLKASNVDFAGVIVKHPLTNECWMRINSSSKPLTEVKKSAESAIKMADEFKQLFSSKLG</sequence>
<accession>A0A2Z2HNT9</accession>
<dbReference type="Proteomes" id="UP000249949">
    <property type="component" value="Chromosome"/>
</dbReference>
<keyword evidence="3" id="KW-0548">Nucleotidyltransferase</keyword>
<dbReference type="AlphaFoldDB" id="A0A2Z2HNT9"/>
<dbReference type="RefSeq" id="WP_086908257.1">
    <property type="nucleotide sequence ID" value="NZ_CP021324.1"/>
</dbReference>
<comment type="similarity">
    <text evidence="3">Belongs to the archaeal Rpo11/eukaryotic RPB11/RPC19 RNA polymerase subunit family.</text>
</comment>
<proteinExistence type="inferred from homology"/>
<evidence type="ECO:0000256" key="2">
    <source>
        <dbReference type="ARBA" id="ARBA00023163"/>
    </source>
</evidence>
<evidence type="ECO:0000259" key="4">
    <source>
        <dbReference type="Pfam" id="PF13656"/>
    </source>
</evidence>
<feature type="domain" description="DNA-directed RNA polymerase RBP11-like dimerisation" evidence="4">
    <location>
        <begin position="13"/>
        <end position="83"/>
    </location>
</feature>
<dbReference type="InterPro" id="IPR022905">
    <property type="entry name" value="Rpo11-like"/>
</dbReference>
<gene>
    <name evidence="3" type="primary">rpo11</name>
    <name evidence="3" type="synonym">rpoL</name>
    <name evidence="5" type="ORF">NMSP_1677</name>
</gene>
<dbReference type="GO" id="GO:0005737">
    <property type="term" value="C:cytoplasm"/>
    <property type="evidence" value="ECO:0007669"/>
    <property type="project" value="UniProtKB-SubCell"/>
</dbReference>